<dbReference type="Proteomes" id="UP000306147">
    <property type="component" value="Unassembled WGS sequence"/>
</dbReference>
<feature type="domain" description="ABC3 transporter permease C-terminal" evidence="7">
    <location>
        <begin position="692"/>
        <end position="805"/>
    </location>
</feature>
<name>A0A4S1XC41_9SPHN</name>
<feature type="transmembrane region" description="Helical" evidence="6">
    <location>
        <begin position="333"/>
        <end position="356"/>
    </location>
</feature>
<dbReference type="Pfam" id="PF02687">
    <property type="entry name" value="FtsX"/>
    <property type="match status" value="2"/>
</dbReference>
<keyword evidence="3 6" id="KW-0812">Transmembrane</keyword>
<dbReference type="PANTHER" id="PTHR30572:SF18">
    <property type="entry name" value="ABC-TYPE MACROLIDE FAMILY EXPORT SYSTEM PERMEASE COMPONENT 2"/>
    <property type="match status" value="1"/>
</dbReference>
<feature type="transmembrane region" description="Helical" evidence="6">
    <location>
        <begin position="20"/>
        <end position="41"/>
    </location>
</feature>
<feature type="transmembrane region" description="Helical" evidence="6">
    <location>
        <begin position="733"/>
        <end position="758"/>
    </location>
</feature>
<reference evidence="9 10" key="1">
    <citation type="submission" date="2019-04" db="EMBL/GenBank/DDBJ databases">
        <title>Sphingomonas psychrotolerans sp. nov., isolated from soil in the Tianshan Mountains, Xinjiang, China.</title>
        <authorList>
            <person name="Luo Y."/>
            <person name="Sheng H."/>
        </authorList>
    </citation>
    <scope>NUCLEOTIDE SEQUENCE [LARGE SCALE GENOMIC DNA]</scope>
    <source>
        <strain evidence="9 10">ZFGT-11</strain>
    </source>
</reference>
<dbReference type="EMBL" id="SRXT01000006">
    <property type="protein sequence ID" value="TGX52436.1"/>
    <property type="molecule type" value="Genomic_DNA"/>
</dbReference>
<organism evidence="9 10">
    <name type="scientific">Sphingomonas gei</name>
    <dbReference type="NCBI Taxonomy" id="1395960"/>
    <lineage>
        <taxon>Bacteria</taxon>
        <taxon>Pseudomonadati</taxon>
        <taxon>Pseudomonadota</taxon>
        <taxon>Alphaproteobacteria</taxon>
        <taxon>Sphingomonadales</taxon>
        <taxon>Sphingomonadaceae</taxon>
        <taxon>Sphingomonas</taxon>
    </lineage>
</organism>
<dbReference type="PROSITE" id="PS51257">
    <property type="entry name" value="PROKAR_LIPOPROTEIN"/>
    <property type="match status" value="1"/>
</dbReference>
<feature type="domain" description="MacB-like periplasmic core" evidence="8">
    <location>
        <begin position="21"/>
        <end position="243"/>
    </location>
</feature>
<proteinExistence type="predicted"/>
<dbReference type="InterPro" id="IPR025857">
    <property type="entry name" value="MacB_PCD"/>
</dbReference>
<dbReference type="OrthoDB" id="9770036at2"/>
<dbReference type="InterPro" id="IPR003838">
    <property type="entry name" value="ABC3_permease_C"/>
</dbReference>
<evidence type="ECO:0000259" key="7">
    <source>
        <dbReference type="Pfam" id="PF02687"/>
    </source>
</evidence>
<evidence type="ECO:0000256" key="4">
    <source>
        <dbReference type="ARBA" id="ARBA00022989"/>
    </source>
</evidence>
<dbReference type="RefSeq" id="WP_135964978.1">
    <property type="nucleotide sequence ID" value="NZ_SRXT01000006.1"/>
</dbReference>
<protein>
    <submittedName>
        <fullName evidence="9">FtsX-like permease family protein</fullName>
    </submittedName>
</protein>
<evidence type="ECO:0000256" key="2">
    <source>
        <dbReference type="ARBA" id="ARBA00022475"/>
    </source>
</evidence>
<feature type="transmembrane region" description="Helical" evidence="6">
    <location>
        <begin position="287"/>
        <end position="309"/>
    </location>
</feature>
<dbReference type="AlphaFoldDB" id="A0A4S1XC41"/>
<feature type="domain" description="MacB-like periplasmic core" evidence="8">
    <location>
        <begin position="438"/>
        <end position="656"/>
    </location>
</feature>
<dbReference type="Pfam" id="PF12704">
    <property type="entry name" value="MacB_PCD"/>
    <property type="match status" value="2"/>
</dbReference>
<evidence type="ECO:0000259" key="8">
    <source>
        <dbReference type="Pfam" id="PF12704"/>
    </source>
</evidence>
<evidence type="ECO:0000256" key="5">
    <source>
        <dbReference type="ARBA" id="ARBA00023136"/>
    </source>
</evidence>
<keyword evidence="5 6" id="KW-0472">Membrane</keyword>
<dbReference type="PANTHER" id="PTHR30572">
    <property type="entry name" value="MEMBRANE COMPONENT OF TRANSPORTER-RELATED"/>
    <property type="match status" value="1"/>
</dbReference>
<keyword evidence="10" id="KW-1185">Reference proteome</keyword>
<evidence type="ECO:0000256" key="3">
    <source>
        <dbReference type="ARBA" id="ARBA00022692"/>
    </source>
</evidence>
<feature type="transmembrane region" description="Helical" evidence="6">
    <location>
        <begin position="430"/>
        <end position="451"/>
    </location>
</feature>
<keyword evidence="4 6" id="KW-1133">Transmembrane helix</keyword>
<comment type="caution">
    <text evidence="9">The sequence shown here is derived from an EMBL/GenBank/DDBJ whole genome shotgun (WGS) entry which is preliminary data.</text>
</comment>
<dbReference type="GO" id="GO:0005886">
    <property type="term" value="C:plasma membrane"/>
    <property type="evidence" value="ECO:0007669"/>
    <property type="project" value="UniProtKB-SubCell"/>
</dbReference>
<feature type="transmembrane region" description="Helical" evidence="6">
    <location>
        <begin position="381"/>
        <end position="404"/>
    </location>
</feature>
<comment type="subcellular location">
    <subcellularLocation>
        <location evidence="1">Cell membrane</location>
        <topology evidence="1">Multi-pass membrane protein</topology>
    </subcellularLocation>
</comment>
<feature type="transmembrane region" description="Helical" evidence="6">
    <location>
        <begin position="689"/>
        <end position="712"/>
    </location>
</feature>
<evidence type="ECO:0000313" key="10">
    <source>
        <dbReference type="Proteomes" id="UP000306147"/>
    </source>
</evidence>
<dbReference type="InterPro" id="IPR050250">
    <property type="entry name" value="Macrolide_Exporter_MacB"/>
</dbReference>
<feature type="domain" description="ABC3 transporter permease C-terminal" evidence="7">
    <location>
        <begin position="292"/>
        <end position="409"/>
    </location>
</feature>
<evidence type="ECO:0000256" key="1">
    <source>
        <dbReference type="ARBA" id="ARBA00004651"/>
    </source>
</evidence>
<gene>
    <name evidence="9" type="ORF">E5A73_16750</name>
</gene>
<keyword evidence="2" id="KW-1003">Cell membrane</keyword>
<accession>A0A4S1XC41</accession>
<feature type="transmembrane region" description="Helical" evidence="6">
    <location>
        <begin position="778"/>
        <end position="801"/>
    </location>
</feature>
<dbReference type="GO" id="GO:0022857">
    <property type="term" value="F:transmembrane transporter activity"/>
    <property type="evidence" value="ECO:0007669"/>
    <property type="project" value="TreeGrafter"/>
</dbReference>
<evidence type="ECO:0000313" key="9">
    <source>
        <dbReference type="EMBL" id="TGX52436.1"/>
    </source>
</evidence>
<sequence>MWRNYLIVGLRALARNKTYAFITIAGLAIGMAACLTILMYVRHETRFDRDTPGAERAFQFQLHVKGTQTGNAYWSQNAPYVALQYLKADFAQVDQILYVGENAALVLKDGAPYAPERSVQVSGNLFRIVRFPFAHGNRETALDSVGAVVLTESEARKRFGRTDVVGETITLLEGGRPEDHPVTGVVRDLPENSHLALGMITRIDPQSYFASYPAFLESWGEFNGHIYVSLKPGADVESLNRQLPSWERRHLPAEMRDQGEFKFVNIRDIHLGTAKWGFKPGGDARTIAVFAVVALLILVMACVNFINLATARASQRAREVALRKVLGASRRQLVAQFLAEFLLMAGVAMLLAVALFELAMPPLGAFLGADLTVAYFGRDGILLPLFLIVLAVGLIGGLYPALFLSRFQPATVLKANQSASDTPGSARLRGLLVIGQFAISIGLTVCTAVVYQQTVYARSADPGYARDGILQVQEIGRDAVRPSMDAMLREIGQVPGVTAVGRTEIGVNTDQSSSAAVRLTANAEPVRVGTYAVDTGYFRAMGIDLLAGALFRENQPLSDSIPGEQNTSAPSMRDVVLNALAARSLGFTEPSQAVGKRLLSDDMSLTIIGVVRDSRFRSVREPIEPIMFHLDPGDARWMIVRYKAANPSAVRDRVEAIWKRFAPDVPFEARFSEEIVGKLYAAESARGKIFAAFAMLAIVIASLGLFGLAAFTAERRTKEIGIRKVLGARTHDIVRLLVWQFSKPVILATLIACPVAWWVMRDWLNTFDARVDLGPAPFVLAALIAFVIALGTVAGHAIRVARTNPVHALRYE</sequence>
<evidence type="ECO:0000256" key="6">
    <source>
        <dbReference type="SAM" id="Phobius"/>
    </source>
</evidence>